<comment type="caution">
    <text evidence="2">The sequence shown here is derived from an EMBL/GenBank/DDBJ whole genome shotgun (WGS) entry which is preliminary data.</text>
</comment>
<dbReference type="AlphaFoldDB" id="A0A428WQX6"/>
<keyword evidence="3" id="KW-1185">Reference proteome</keyword>
<dbReference type="PROSITE" id="PS51015">
    <property type="entry name" value="YDG"/>
    <property type="match status" value="1"/>
</dbReference>
<dbReference type="EMBL" id="QHHU01000016">
    <property type="protein sequence ID" value="RSM45491.1"/>
    <property type="molecule type" value="Genomic_DNA"/>
</dbReference>
<dbReference type="InterPro" id="IPR003105">
    <property type="entry name" value="SRA_YDG"/>
</dbReference>
<evidence type="ECO:0000259" key="1">
    <source>
        <dbReference type="PROSITE" id="PS51015"/>
    </source>
</evidence>
<dbReference type="Proteomes" id="UP000286716">
    <property type="component" value="Unassembled WGS sequence"/>
</dbReference>
<sequence>MSLAAEGPAEAGQIGEIPGVAEGQLFPSREELARAGVHREVRAGITGKAARGAESIVLSGGYDDIDRGDTLIYTGHGGQNEAKEQVSDQSFSARGNAALKTSMILAAPVRVIRGRGKNERRNAHIFNPPLHGYRYDGLYFVVECRYEVIDDFRMCRFVMVKADPVDTITPSGSFEISSEKWHGGLPLGNSNPDRRAVNGSRVSRSAEVANSVKKLYDHTCQICGNRLEVSGRGYSEGAHIQPVSGGHDGPDVPENMLCLCPNCHVQFDYGAIIIHEDYTLTCNGEPVGELRRSPAHRIDKMHLAYHCQRFTE</sequence>
<name>A0A428WQX6_AMYBA</name>
<dbReference type="Gene3D" id="1.10.30.50">
    <property type="match status" value="1"/>
</dbReference>
<dbReference type="PANTHER" id="PTHR14140">
    <property type="entry name" value="E3 UBIQUITIN-PROTEIN LIGASE UHRF-RELATED"/>
    <property type="match status" value="1"/>
</dbReference>
<proteinExistence type="predicted"/>
<reference evidence="2 3" key="1">
    <citation type="submission" date="2018-05" db="EMBL/GenBank/DDBJ databases">
        <title>Evolution of GPA BGCs.</title>
        <authorList>
            <person name="Waglechner N."/>
            <person name="Wright G.D."/>
        </authorList>
    </citation>
    <scope>NUCLEOTIDE SEQUENCE [LARGE SCALE GENOMIC DNA]</scope>
    <source>
        <strain evidence="2 3">DSM 5908</strain>
    </source>
</reference>
<dbReference type="InterPro" id="IPR045134">
    <property type="entry name" value="UHRF1/2-like"/>
</dbReference>
<dbReference type="InterPro" id="IPR015947">
    <property type="entry name" value="PUA-like_sf"/>
</dbReference>
<protein>
    <recommendedName>
        <fullName evidence="1">YDG domain-containing protein</fullName>
    </recommendedName>
</protein>
<dbReference type="InterPro" id="IPR003615">
    <property type="entry name" value="HNH_nuc"/>
</dbReference>
<dbReference type="Pfam" id="PF13391">
    <property type="entry name" value="HNH_2"/>
    <property type="match status" value="1"/>
</dbReference>
<dbReference type="CDD" id="cd00085">
    <property type="entry name" value="HNHc"/>
    <property type="match status" value="1"/>
</dbReference>
<dbReference type="Gene3D" id="2.30.280.10">
    <property type="entry name" value="SRA-YDG"/>
    <property type="match status" value="1"/>
</dbReference>
<gene>
    <name evidence="2" type="ORF">DMA12_13590</name>
</gene>
<dbReference type="PANTHER" id="PTHR14140:SF27">
    <property type="entry name" value="OS04G0289800 PROTEIN"/>
    <property type="match status" value="1"/>
</dbReference>
<dbReference type="Pfam" id="PF02182">
    <property type="entry name" value="SAD_SRA"/>
    <property type="match status" value="1"/>
</dbReference>
<accession>A0A428WQX6</accession>
<evidence type="ECO:0000313" key="2">
    <source>
        <dbReference type="EMBL" id="RSM45491.1"/>
    </source>
</evidence>
<dbReference type="SUPFAM" id="SSF88697">
    <property type="entry name" value="PUA domain-like"/>
    <property type="match status" value="1"/>
</dbReference>
<evidence type="ECO:0000313" key="3">
    <source>
        <dbReference type="Proteomes" id="UP000286716"/>
    </source>
</evidence>
<dbReference type="OrthoDB" id="4464809at2"/>
<feature type="domain" description="YDG" evidence="1">
    <location>
        <begin position="15"/>
        <end position="161"/>
    </location>
</feature>
<dbReference type="GO" id="GO:0044027">
    <property type="term" value="P:negative regulation of gene expression via chromosomal CpG island methylation"/>
    <property type="evidence" value="ECO:0007669"/>
    <property type="project" value="TreeGrafter"/>
</dbReference>
<dbReference type="GO" id="GO:0016567">
    <property type="term" value="P:protein ubiquitination"/>
    <property type="evidence" value="ECO:0007669"/>
    <property type="project" value="TreeGrafter"/>
</dbReference>
<organism evidence="2 3">
    <name type="scientific">Amycolatopsis balhimycina DSM 5908</name>
    <dbReference type="NCBI Taxonomy" id="1081091"/>
    <lineage>
        <taxon>Bacteria</taxon>
        <taxon>Bacillati</taxon>
        <taxon>Actinomycetota</taxon>
        <taxon>Actinomycetes</taxon>
        <taxon>Pseudonocardiales</taxon>
        <taxon>Pseudonocardiaceae</taxon>
        <taxon>Amycolatopsis</taxon>
    </lineage>
</organism>
<dbReference type="SMART" id="SM00466">
    <property type="entry name" value="SRA"/>
    <property type="match status" value="1"/>
</dbReference>
<dbReference type="InterPro" id="IPR036987">
    <property type="entry name" value="SRA-YDG_sf"/>
</dbReference>
<dbReference type="GO" id="GO:0061630">
    <property type="term" value="F:ubiquitin protein ligase activity"/>
    <property type="evidence" value="ECO:0007669"/>
    <property type="project" value="TreeGrafter"/>
</dbReference>
<dbReference type="SMART" id="SM00507">
    <property type="entry name" value="HNHc"/>
    <property type="match status" value="1"/>
</dbReference>
<dbReference type="RefSeq" id="WP_084641719.1">
    <property type="nucleotide sequence ID" value="NZ_QHHU01000016.1"/>
</dbReference>